<feature type="signal peptide" evidence="11">
    <location>
        <begin position="1"/>
        <end position="24"/>
    </location>
</feature>
<evidence type="ECO:0000256" key="3">
    <source>
        <dbReference type="ARBA" id="ARBA00010918"/>
    </source>
</evidence>
<keyword evidence="13" id="KW-0645">Protease</keyword>
<reference evidence="13" key="2">
    <citation type="submission" date="2020-09" db="EMBL/GenBank/DDBJ databases">
        <authorList>
            <person name="Sun Q."/>
            <person name="Zhou Y."/>
        </authorList>
    </citation>
    <scope>NUCLEOTIDE SEQUENCE</scope>
    <source>
        <strain evidence="13">CGMCC 4.7368</strain>
    </source>
</reference>
<dbReference type="Pfam" id="PF04389">
    <property type="entry name" value="Peptidase_M28"/>
    <property type="match status" value="1"/>
</dbReference>
<protein>
    <recommendedName>
        <fullName evidence="4">Vacuolar membrane protease</fullName>
    </recommendedName>
    <alternativeName>
        <fullName evidence="8">FXNA-related family protease 1</fullName>
    </alternativeName>
</protein>
<dbReference type="SUPFAM" id="SSF53187">
    <property type="entry name" value="Zn-dependent exopeptidases"/>
    <property type="match status" value="1"/>
</dbReference>
<dbReference type="GO" id="GO:0006508">
    <property type="term" value="P:proteolysis"/>
    <property type="evidence" value="ECO:0007669"/>
    <property type="project" value="InterPro"/>
</dbReference>
<dbReference type="AlphaFoldDB" id="A0A917YQ49"/>
<dbReference type="RefSeq" id="WP_189122177.1">
    <property type="nucleotide sequence ID" value="NZ_BMNH01000001.1"/>
</dbReference>
<feature type="transmembrane region" description="Helical" evidence="10">
    <location>
        <begin position="469"/>
        <end position="490"/>
    </location>
</feature>
<feature type="transmembrane region" description="Helical" evidence="10">
    <location>
        <begin position="351"/>
        <end position="375"/>
    </location>
</feature>
<evidence type="ECO:0000313" key="13">
    <source>
        <dbReference type="EMBL" id="GGO61540.1"/>
    </source>
</evidence>
<dbReference type="GO" id="GO:0005774">
    <property type="term" value="C:vacuolar membrane"/>
    <property type="evidence" value="ECO:0007669"/>
    <property type="project" value="UniProtKB-SubCell"/>
</dbReference>
<evidence type="ECO:0000256" key="5">
    <source>
        <dbReference type="ARBA" id="ARBA00022554"/>
    </source>
</evidence>
<name>A0A917YQ49_9ACTN</name>
<feature type="region of interest" description="Disordered" evidence="9">
    <location>
        <begin position="522"/>
        <end position="551"/>
    </location>
</feature>
<evidence type="ECO:0000256" key="11">
    <source>
        <dbReference type="SAM" id="SignalP"/>
    </source>
</evidence>
<feature type="domain" description="Peptidase M28" evidence="12">
    <location>
        <begin position="104"/>
        <end position="287"/>
    </location>
</feature>
<keyword evidence="10" id="KW-0472">Membrane</keyword>
<dbReference type="PANTHER" id="PTHR12147:SF58">
    <property type="entry name" value="VACUOLAR MEMBRANE PROTEASE"/>
    <property type="match status" value="1"/>
</dbReference>
<dbReference type="InterPro" id="IPR045175">
    <property type="entry name" value="M28_fam"/>
</dbReference>
<organism evidence="13 14">
    <name type="scientific">Nonomuraea cavernae</name>
    <dbReference type="NCBI Taxonomy" id="2045107"/>
    <lineage>
        <taxon>Bacteria</taxon>
        <taxon>Bacillati</taxon>
        <taxon>Actinomycetota</taxon>
        <taxon>Actinomycetes</taxon>
        <taxon>Streptosporangiales</taxon>
        <taxon>Streptosporangiaceae</taxon>
        <taxon>Nonomuraea</taxon>
    </lineage>
</organism>
<dbReference type="GO" id="GO:0008235">
    <property type="term" value="F:metalloexopeptidase activity"/>
    <property type="evidence" value="ECO:0007669"/>
    <property type="project" value="InterPro"/>
</dbReference>
<keyword evidence="6 10" id="KW-1133">Transmembrane helix</keyword>
<keyword evidence="13" id="KW-0031">Aminopeptidase</keyword>
<evidence type="ECO:0000313" key="14">
    <source>
        <dbReference type="Proteomes" id="UP000646523"/>
    </source>
</evidence>
<dbReference type="PANTHER" id="PTHR12147">
    <property type="entry name" value="METALLOPEPTIDASE M28 FAMILY MEMBER"/>
    <property type="match status" value="1"/>
</dbReference>
<dbReference type="InterPro" id="IPR007484">
    <property type="entry name" value="Peptidase_M28"/>
</dbReference>
<sequence length="749" mass="77650">MTRNVLIGLAALAALLAVTMLDLAPPNPSPAGAPAGSFSATRAFEHVEAIAQAPHPPGSTEHDRVREHLVSRLRALGLETRVQEEVGVLPLDHDGVTSMGRMRNIVAVRPGTDPTGRVVLAAHYDSVAAGPGASDDGAGVATMLEVARALPGPLRNDVIFLITDGEELGLLGADAFIRHDALAKGTTVVLNNEARGVRGTVQMFRGSPGAVEVYGSAAPHPSADSAFAALLALLPNNTDYHVFDEAGWMGLDSAFLGGGAYYHTPLDDPAHLDLGSLQQMGDNALALTRALGGADLATLRSAGESVYFTVPGLFVRYPAWLELPVALGALVAAGALVWALRRRALLTLPRLAAATGLALLPVLAAGAAGYAIMPLLGLIRPEYTELLTGDPYRPWLYQVALLVFTATIVAAWRLLGRPVELAAGAVLLVALLGAASAAALPGGSHTLAWSALFVALGWLVSLRVRWPVLALTVGLAPATVLLGGTALGSLDVGLRIGGMLSAPHLALLALLLLALAGSPPSAHRQTPLPPPAGSPPSAHRPTPLPPLAGSRPSARRRAVLVPVTGLVAAVALLGAGLAVDRFDAEHPRQTRVAYAMDTATGTAVWGARSAEQSAESEKFFDDGGWATTPAQASTRLRAPSVDVLKDETSGDRRTLTLRLTPGAGAPATGLRLAEPVPITVDGRELGSRSGFAYHVPAGSLEVTLVLPPAKTQVRVFTRGHDLSVVPGFTAQPHTAYLAPQTTAFRTYTF</sequence>
<dbReference type="GO" id="GO:0004177">
    <property type="term" value="F:aminopeptidase activity"/>
    <property type="evidence" value="ECO:0007669"/>
    <property type="project" value="UniProtKB-KW"/>
</dbReference>
<gene>
    <name evidence="13" type="ORF">GCM10012289_04010</name>
</gene>
<feature type="transmembrane region" description="Helical" evidence="10">
    <location>
        <begin position="421"/>
        <end position="440"/>
    </location>
</feature>
<evidence type="ECO:0000259" key="12">
    <source>
        <dbReference type="Pfam" id="PF04389"/>
    </source>
</evidence>
<dbReference type="Gene3D" id="3.40.630.10">
    <property type="entry name" value="Zn peptidases"/>
    <property type="match status" value="1"/>
</dbReference>
<evidence type="ECO:0000256" key="6">
    <source>
        <dbReference type="ARBA" id="ARBA00022989"/>
    </source>
</evidence>
<keyword evidence="14" id="KW-1185">Reference proteome</keyword>
<keyword evidence="11" id="KW-0732">Signal</keyword>
<feature type="chain" id="PRO_5039348131" description="Vacuolar membrane protease" evidence="11">
    <location>
        <begin position="25"/>
        <end position="749"/>
    </location>
</feature>
<dbReference type="EMBL" id="BMNH01000001">
    <property type="protein sequence ID" value="GGO61540.1"/>
    <property type="molecule type" value="Genomic_DNA"/>
</dbReference>
<reference evidence="13" key="1">
    <citation type="journal article" date="2014" name="Int. J. Syst. Evol. Microbiol.">
        <title>Complete genome sequence of Corynebacterium casei LMG S-19264T (=DSM 44701T), isolated from a smear-ripened cheese.</title>
        <authorList>
            <consortium name="US DOE Joint Genome Institute (JGI-PGF)"/>
            <person name="Walter F."/>
            <person name="Albersmeier A."/>
            <person name="Kalinowski J."/>
            <person name="Ruckert C."/>
        </authorList>
    </citation>
    <scope>NUCLEOTIDE SEQUENCE</scope>
    <source>
        <strain evidence="13">CGMCC 4.7368</strain>
    </source>
</reference>
<evidence type="ECO:0000256" key="1">
    <source>
        <dbReference type="ARBA" id="ARBA00003273"/>
    </source>
</evidence>
<feature type="transmembrane region" description="Helical" evidence="10">
    <location>
        <begin position="559"/>
        <end position="579"/>
    </location>
</feature>
<feature type="transmembrane region" description="Helical" evidence="10">
    <location>
        <begin position="319"/>
        <end position="339"/>
    </location>
</feature>
<comment type="similarity">
    <text evidence="3">Belongs to the peptidase M28 family.</text>
</comment>
<comment type="caution">
    <text evidence="13">The sequence shown here is derived from an EMBL/GenBank/DDBJ whole genome shotgun (WGS) entry which is preliminary data.</text>
</comment>
<evidence type="ECO:0000256" key="2">
    <source>
        <dbReference type="ARBA" id="ARBA00004128"/>
    </source>
</evidence>
<feature type="transmembrane region" description="Helical" evidence="10">
    <location>
        <begin position="446"/>
        <end position="462"/>
    </location>
</feature>
<comment type="function">
    <text evidence="1">May be involved in vacuolar sorting and osmoregulation.</text>
</comment>
<keyword evidence="10" id="KW-0812">Transmembrane</keyword>
<evidence type="ECO:0000256" key="4">
    <source>
        <dbReference type="ARBA" id="ARBA00017435"/>
    </source>
</evidence>
<comment type="subcellular location">
    <subcellularLocation>
        <location evidence="2">Vacuole membrane</location>
        <topology evidence="2">Multi-pass membrane protein</topology>
    </subcellularLocation>
</comment>
<proteinExistence type="inferred from homology"/>
<dbReference type="Proteomes" id="UP000646523">
    <property type="component" value="Unassembled WGS sequence"/>
</dbReference>
<feature type="transmembrane region" description="Helical" evidence="10">
    <location>
        <begin position="395"/>
        <end position="414"/>
    </location>
</feature>
<keyword evidence="13" id="KW-0378">Hydrolase</keyword>
<evidence type="ECO:0000256" key="7">
    <source>
        <dbReference type="ARBA" id="ARBA00023180"/>
    </source>
</evidence>
<evidence type="ECO:0000256" key="9">
    <source>
        <dbReference type="SAM" id="MobiDB-lite"/>
    </source>
</evidence>
<keyword evidence="5" id="KW-0926">Vacuole</keyword>
<evidence type="ECO:0000256" key="8">
    <source>
        <dbReference type="ARBA" id="ARBA00031512"/>
    </source>
</evidence>
<feature type="transmembrane region" description="Helical" evidence="10">
    <location>
        <begin position="496"/>
        <end position="516"/>
    </location>
</feature>
<evidence type="ECO:0000256" key="10">
    <source>
        <dbReference type="SAM" id="Phobius"/>
    </source>
</evidence>
<keyword evidence="7" id="KW-0325">Glycoprotein</keyword>
<accession>A0A917YQ49</accession>